<dbReference type="GO" id="GO:0005737">
    <property type="term" value="C:cytoplasm"/>
    <property type="evidence" value="ECO:0007669"/>
    <property type="project" value="InterPro"/>
</dbReference>
<dbReference type="AlphaFoldDB" id="A0A3R9PUZ1"/>
<evidence type="ECO:0000313" key="14">
    <source>
        <dbReference type="Proteomes" id="UP000277582"/>
    </source>
</evidence>
<keyword evidence="5 8" id="KW-0067">ATP-binding</keyword>
<evidence type="ECO:0000256" key="8">
    <source>
        <dbReference type="HAMAP-Rule" id="MF_00193"/>
    </source>
</evidence>
<dbReference type="GO" id="GO:0008795">
    <property type="term" value="F:NAD+ synthase activity"/>
    <property type="evidence" value="ECO:0007669"/>
    <property type="project" value="UniProtKB-UniRule"/>
</dbReference>
<feature type="binding site" description="in other chain" evidence="8">
    <location>
        <begin position="246"/>
        <end position="247"/>
    </location>
    <ligand>
        <name>deamido-NAD(+)</name>
        <dbReference type="ChEBI" id="CHEBI:58437"/>
        <note>ligand shared between two neighboring subunits</note>
    </ligand>
</feature>
<feature type="binding site" evidence="8">
    <location>
        <begin position="29"/>
        <end position="36"/>
    </location>
    <ligand>
        <name>ATP</name>
        <dbReference type="ChEBI" id="CHEBI:30616"/>
    </ligand>
</feature>
<comment type="function">
    <text evidence="8">Catalyzes the ATP-dependent amidation of deamido-NAD to form NAD. Uses ammonia as a nitrogen source.</text>
</comment>
<evidence type="ECO:0000256" key="3">
    <source>
        <dbReference type="ARBA" id="ARBA00022723"/>
    </source>
</evidence>
<evidence type="ECO:0000256" key="9">
    <source>
        <dbReference type="RuleBase" id="RU003811"/>
    </source>
</evidence>
<feature type="binding site" description="in other chain" evidence="8">
    <location>
        <position position="148"/>
    </location>
    <ligand>
        <name>deamido-NAD(+)</name>
        <dbReference type="ChEBI" id="CHEBI:58437"/>
        <note>ligand shared between two neighboring subunits</note>
    </ligand>
</feature>
<evidence type="ECO:0000256" key="4">
    <source>
        <dbReference type="ARBA" id="ARBA00022741"/>
    </source>
</evidence>
<dbReference type="Pfam" id="PF02540">
    <property type="entry name" value="NAD_synthase"/>
    <property type="match status" value="1"/>
</dbReference>
<dbReference type="EMBL" id="RXII01000038">
    <property type="protein sequence ID" value="RZN62713.1"/>
    <property type="molecule type" value="Genomic_DNA"/>
</dbReference>
<evidence type="ECO:0000313" key="12">
    <source>
        <dbReference type="EMBL" id="RSN73810.1"/>
    </source>
</evidence>
<dbReference type="InterPro" id="IPR022310">
    <property type="entry name" value="NAD/GMP_synthase"/>
</dbReference>
<comment type="pathway">
    <text evidence="8">Cofactor biosynthesis; NAD(+) biosynthesis; NAD(+) from deamido-NAD(+) (ammonia route): step 1/1.</text>
</comment>
<keyword evidence="4 8" id="KW-0547">Nucleotide-binding</keyword>
<reference evidence="12 14" key="1">
    <citation type="submission" date="2018-10" db="EMBL/GenBank/DDBJ databases">
        <title>Co-occurring genomic capacity for anaerobic methane metabolism and dissimilatory sulfite reduction discovered in the Korarchaeota.</title>
        <authorList>
            <person name="Mckay L.J."/>
            <person name="Dlakic M."/>
            <person name="Fields M.W."/>
            <person name="Delmont T.O."/>
            <person name="Eren A.M."/>
            <person name="Jay Z.J."/>
            <person name="Klingelsmith K.B."/>
            <person name="Rusch D.B."/>
            <person name="Inskeep W.P."/>
        </authorList>
    </citation>
    <scope>NUCLEOTIDE SEQUENCE [LARGE SCALE GENOMIC DNA]</scope>
    <source>
        <strain evidence="12 14">MDKW</strain>
    </source>
</reference>
<evidence type="ECO:0000313" key="13">
    <source>
        <dbReference type="EMBL" id="RZN62713.1"/>
    </source>
</evidence>
<dbReference type="GO" id="GO:0004359">
    <property type="term" value="F:glutaminase activity"/>
    <property type="evidence" value="ECO:0007669"/>
    <property type="project" value="InterPro"/>
</dbReference>
<dbReference type="PANTHER" id="PTHR23090">
    <property type="entry name" value="NH 3 /GLUTAMINE-DEPENDENT NAD + SYNTHETASE"/>
    <property type="match status" value="1"/>
</dbReference>
<feature type="binding site" evidence="8">
    <location>
        <position position="164"/>
    </location>
    <ligand>
        <name>ATP</name>
        <dbReference type="ChEBI" id="CHEBI:30616"/>
    </ligand>
</feature>
<dbReference type="GO" id="GO:0003952">
    <property type="term" value="F:NAD+ synthase (glutamine-hydrolyzing) activity"/>
    <property type="evidence" value="ECO:0007669"/>
    <property type="project" value="InterPro"/>
</dbReference>
<keyword evidence="3 8" id="KW-0479">Metal-binding</keyword>
<dbReference type="EMBL" id="RCOS01000109">
    <property type="protein sequence ID" value="RSN73810.1"/>
    <property type="molecule type" value="Genomic_DNA"/>
</dbReference>
<dbReference type="CDD" id="cd00553">
    <property type="entry name" value="NAD_synthase"/>
    <property type="match status" value="1"/>
</dbReference>
<dbReference type="HAMAP" id="MF_00193">
    <property type="entry name" value="NadE_ammonia_dep"/>
    <property type="match status" value="1"/>
</dbReference>
<evidence type="ECO:0000256" key="1">
    <source>
        <dbReference type="ARBA" id="ARBA00005859"/>
    </source>
</evidence>
<dbReference type="GO" id="GO:0046872">
    <property type="term" value="F:metal ion binding"/>
    <property type="evidence" value="ECO:0007669"/>
    <property type="project" value="UniProtKB-KW"/>
</dbReference>
<feature type="binding site" evidence="8">
    <location>
        <position position="186"/>
    </location>
    <ligand>
        <name>ATP</name>
        <dbReference type="ChEBI" id="CHEBI:30616"/>
    </ligand>
</feature>
<protein>
    <recommendedName>
        <fullName evidence="8 10">NH(3)-dependent NAD(+) synthetase</fullName>
        <ecNumber evidence="8 10">6.3.1.5</ecNumber>
    </recommendedName>
</protein>
<sequence length="261" mass="28569">MGYKEAAKAIEGFIRGMVEGAGANGVVIGISGGLDSSTVAVLSVRALGRERVTGLIMPMPGITSEEDLKHARDLSKDLGINSYEIDIGDIYFSYEKRNPLHDRTNRIANGNLQARIRMTLLYYAANSRNLLVAGASDRSEILLGYFTKYGDGASDMIPIGDLYKTQVRALAREIGVPDEIVNKPSSPGLWAGQTAEGEIGLSYDIIDRILEAYFDLGIPEAEIPERLRVDEAAVRKVIEMSKRSAHKRAMPPKPSVRTMLR</sequence>
<feature type="binding site" description="in other chain" evidence="8">
    <location>
        <position position="115"/>
    </location>
    <ligand>
        <name>deamido-NAD(+)</name>
        <dbReference type="ChEBI" id="CHEBI:58437"/>
        <note>ligand shared between two neighboring subunits</note>
    </ligand>
</feature>
<dbReference type="InterPro" id="IPR014729">
    <property type="entry name" value="Rossmann-like_a/b/a_fold"/>
</dbReference>
<dbReference type="GO" id="GO:0005524">
    <property type="term" value="F:ATP binding"/>
    <property type="evidence" value="ECO:0007669"/>
    <property type="project" value="UniProtKB-UniRule"/>
</dbReference>
<evidence type="ECO:0000256" key="5">
    <source>
        <dbReference type="ARBA" id="ARBA00022840"/>
    </source>
</evidence>
<evidence type="ECO:0000256" key="2">
    <source>
        <dbReference type="ARBA" id="ARBA00022598"/>
    </source>
</evidence>
<feature type="domain" description="NAD/GMP synthase" evidence="11">
    <location>
        <begin position="8"/>
        <end position="251"/>
    </location>
</feature>
<dbReference type="RefSeq" id="WP_125671732.1">
    <property type="nucleotide sequence ID" value="NZ_RCOS01000109.1"/>
</dbReference>
<feature type="binding site" evidence="8">
    <location>
        <position position="155"/>
    </location>
    <ligand>
        <name>deamido-NAD(+)</name>
        <dbReference type="ChEBI" id="CHEBI:58437"/>
        <note>ligand shared between two neighboring subunits</note>
    </ligand>
</feature>
<dbReference type="Gene3D" id="3.40.50.620">
    <property type="entry name" value="HUPs"/>
    <property type="match status" value="1"/>
</dbReference>
<dbReference type="UniPathway" id="UPA00253">
    <property type="reaction ID" value="UER00333"/>
</dbReference>
<accession>A0A3R9PUZ1</accession>
<evidence type="ECO:0000313" key="15">
    <source>
        <dbReference type="Proteomes" id="UP000316217"/>
    </source>
</evidence>
<dbReference type="EC" id="6.3.1.5" evidence="8 10"/>
<name>A0A3R9PUZ1_9CREN</name>
<dbReference type="PANTHER" id="PTHR23090:SF9">
    <property type="entry name" value="GLUTAMINE-DEPENDENT NAD(+) SYNTHETASE"/>
    <property type="match status" value="1"/>
</dbReference>
<keyword evidence="14" id="KW-1185">Reference proteome</keyword>
<feature type="binding site" evidence="8">
    <location>
        <position position="35"/>
    </location>
    <ligand>
        <name>Mg(2+)</name>
        <dbReference type="ChEBI" id="CHEBI:18420"/>
    </ligand>
</feature>
<dbReference type="OrthoDB" id="39312at2157"/>
<dbReference type="Proteomes" id="UP000277582">
    <property type="component" value="Unassembled WGS sequence"/>
</dbReference>
<comment type="caution">
    <text evidence="12">The sequence shown here is derived from an EMBL/GenBank/DDBJ whole genome shotgun (WGS) entry which is preliminary data.</text>
</comment>
<dbReference type="NCBIfam" id="NF010587">
    <property type="entry name" value="PRK13980.1"/>
    <property type="match status" value="1"/>
</dbReference>
<keyword evidence="6 8" id="KW-0460">Magnesium</keyword>
<evidence type="ECO:0000256" key="6">
    <source>
        <dbReference type="ARBA" id="ARBA00022842"/>
    </source>
</evidence>
<dbReference type="GO" id="GO:0009435">
    <property type="term" value="P:NAD+ biosynthetic process"/>
    <property type="evidence" value="ECO:0007669"/>
    <property type="project" value="UniProtKB-UniRule"/>
</dbReference>
<dbReference type="NCBIfam" id="TIGR00552">
    <property type="entry name" value="nadE"/>
    <property type="match status" value="1"/>
</dbReference>
<comment type="caution">
    <text evidence="8">Lacks conserved residue(s) required for the propagation of feature annotation.</text>
</comment>
<reference evidence="13 15" key="2">
    <citation type="journal article" date="2019" name="Nat. Microbiol.">
        <title>Wide diversity of methane and short-chain alkane metabolisms in uncultured archaea.</title>
        <authorList>
            <person name="Borrel G."/>
            <person name="Adam P.S."/>
            <person name="McKay L.J."/>
            <person name="Chen L.X."/>
            <person name="Sierra-Garcia I.N."/>
            <person name="Sieber C.M."/>
            <person name="Letourneur Q."/>
            <person name="Ghozlane A."/>
            <person name="Andersen G.L."/>
            <person name="Li W.J."/>
            <person name="Hallam S.J."/>
            <person name="Muyzer G."/>
            <person name="de Oliveira V.M."/>
            <person name="Inskeep W.P."/>
            <person name="Banfield J.F."/>
            <person name="Gribaldo S."/>
        </authorList>
    </citation>
    <scope>NUCLEOTIDE SEQUENCE [LARGE SCALE GENOMIC DNA]</scope>
    <source>
        <strain evidence="13">NM4</strain>
    </source>
</reference>
<evidence type="ECO:0000256" key="7">
    <source>
        <dbReference type="ARBA" id="ARBA00023027"/>
    </source>
</evidence>
<keyword evidence="2 8" id="KW-0436">Ligase</keyword>
<evidence type="ECO:0000256" key="10">
    <source>
        <dbReference type="RuleBase" id="RU003812"/>
    </source>
</evidence>
<feature type="binding site" evidence="8">
    <location>
        <position position="140"/>
    </location>
    <ligand>
        <name>Mg(2+)</name>
        <dbReference type="ChEBI" id="CHEBI:18420"/>
    </ligand>
</feature>
<dbReference type="InterPro" id="IPR022926">
    <property type="entry name" value="NH(3)-dep_NAD(+)_synth"/>
</dbReference>
<comment type="similarity">
    <text evidence="1 8 9">Belongs to the NAD synthetase family.</text>
</comment>
<comment type="catalytic activity">
    <reaction evidence="8 10">
        <text>deamido-NAD(+) + NH4(+) + ATP = AMP + diphosphate + NAD(+) + H(+)</text>
        <dbReference type="Rhea" id="RHEA:21188"/>
        <dbReference type="ChEBI" id="CHEBI:15378"/>
        <dbReference type="ChEBI" id="CHEBI:28938"/>
        <dbReference type="ChEBI" id="CHEBI:30616"/>
        <dbReference type="ChEBI" id="CHEBI:33019"/>
        <dbReference type="ChEBI" id="CHEBI:57540"/>
        <dbReference type="ChEBI" id="CHEBI:58437"/>
        <dbReference type="ChEBI" id="CHEBI:456215"/>
        <dbReference type="EC" id="6.3.1.5"/>
    </reaction>
</comment>
<dbReference type="InterPro" id="IPR003694">
    <property type="entry name" value="NAD_synthase"/>
</dbReference>
<proteinExistence type="inferred from homology"/>
<keyword evidence="7 8" id="KW-0520">NAD</keyword>
<organism evidence="12 14">
    <name type="scientific">Candidatus Methanodesulfokora washburnensis</name>
    <dbReference type="NCBI Taxonomy" id="2478471"/>
    <lineage>
        <taxon>Archaea</taxon>
        <taxon>Thermoproteota</taxon>
        <taxon>Candidatus Korarchaeia</taxon>
        <taxon>Candidatus Korarchaeia incertae sedis</taxon>
        <taxon>Candidatus Methanodesulfokora</taxon>
    </lineage>
</organism>
<comment type="subunit">
    <text evidence="8">Homodimer.</text>
</comment>
<dbReference type="FunFam" id="3.40.50.620:FF:000106">
    <property type="entry name" value="Glutamine-dependent NAD(+) synthetase"/>
    <property type="match status" value="1"/>
</dbReference>
<gene>
    <name evidence="8" type="primary">nadE</name>
    <name evidence="12" type="ORF">D6D85_09400</name>
    <name evidence="13" type="ORF">EF810_02105</name>
</gene>
<evidence type="ECO:0000259" key="11">
    <source>
        <dbReference type="Pfam" id="PF02540"/>
    </source>
</evidence>
<dbReference type="Proteomes" id="UP000316217">
    <property type="component" value="Unassembled WGS sequence"/>
</dbReference>
<dbReference type="SUPFAM" id="SSF52402">
    <property type="entry name" value="Adenine nucleotide alpha hydrolases-like"/>
    <property type="match status" value="1"/>
</dbReference>